<dbReference type="InterPro" id="IPR004130">
    <property type="entry name" value="Gpn"/>
</dbReference>
<dbReference type="RefSeq" id="WP_117489721.1">
    <property type="nucleotide sequence ID" value="NZ_QVIG01000001.1"/>
</dbReference>
<protein>
    <submittedName>
        <fullName evidence="6">ATP/GTP-binding protein</fullName>
    </submittedName>
</protein>
<dbReference type="GO" id="GO:0016787">
    <property type="term" value="F:hydrolase activity"/>
    <property type="evidence" value="ECO:0007669"/>
    <property type="project" value="UniProtKB-KW"/>
</dbReference>
<evidence type="ECO:0000256" key="3">
    <source>
        <dbReference type="ARBA" id="ARBA00022801"/>
    </source>
</evidence>
<dbReference type="GO" id="GO:0005525">
    <property type="term" value="F:GTP binding"/>
    <property type="evidence" value="ECO:0007669"/>
    <property type="project" value="UniProtKB-KW"/>
</dbReference>
<dbReference type="CDD" id="cd00882">
    <property type="entry name" value="Ras_like_GTPase"/>
    <property type="match status" value="1"/>
</dbReference>
<accession>A0A373A1Z8</accession>
<dbReference type="AlphaFoldDB" id="A0A373A1Z8"/>
<organism evidence="6 7">
    <name type="scientific">Kitasatospora xanthocidica</name>
    <dbReference type="NCBI Taxonomy" id="83382"/>
    <lineage>
        <taxon>Bacteria</taxon>
        <taxon>Bacillati</taxon>
        <taxon>Actinomycetota</taxon>
        <taxon>Actinomycetes</taxon>
        <taxon>Kitasatosporales</taxon>
        <taxon>Streptomycetaceae</taxon>
        <taxon>Kitasatospora</taxon>
    </lineage>
</organism>
<comment type="similarity">
    <text evidence="1">Belongs to the GPN-loop GTPase family.</text>
</comment>
<dbReference type="Pfam" id="PF03029">
    <property type="entry name" value="ATP_bind_1"/>
    <property type="match status" value="1"/>
</dbReference>
<comment type="caution">
    <text evidence="6">The sequence shown here is derived from an EMBL/GenBank/DDBJ whole genome shotgun (WGS) entry which is preliminary data.</text>
</comment>
<reference evidence="6 7" key="1">
    <citation type="submission" date="2018-08" db="EMBL/GenBank/DDBJ databases">
        <title>Diversity &amp; Physiological Properties of Lignin-Decomposing Actinobacteria from Soil.</title>
        <authorList>
            <person name="Roh S.G."/>
            <person name="Kim S.B."/>
        </authorList>
    </citation>
    <scope>NUCLEOTIDE SEQUENCE [LARGE SCALE GENOMIC DNA]</scope>
    <source>
        <strain evidence="6 7">MMS17-GH009</strain>
    </source>
</reference>
<proteinExistence type="inferred from homology"/>
<evidence type="ECO:0000313" key="6">
    <source>
        <dbReference type="EMBL" id="RGD61607.1"/>
    </source>
</evidence>
<dbReference type="EMBL" id="QVIG01000001">
    <property type="protein sequence ID" value="RGD61607.1"/>
    <property type="molecule type" value="Genomic_DNA"/>
</dbReference>
<feature type="compositionally biased region" description="Low complexity" evidence="5">
    <location>
        <begin position="240"/>
        <end position="259"/>
    </location>
</feature>
<sequence>MAFNSSDVSAVGGVRTAVEARPAADVHGVADVRPAGARTPLRATADNALKIVVVGGFGVGKTTLVGSVSEIRPLNTEEVMTKAGEGIDPAGAWGKRSTTVAFDFGRITLSERQVLYLFGAPGQERFWFLWDRLFSGALGAVVLVDTRRLEDSWYAIDRLEHHGTPFIVARNNFGEPGHTLEQVREALDLPAEVPLVDCDARDRESGKRVLIALVHHLAALAGADEAALAGADGAVLAAAAGEDETAPAARPAPAGPRTAIYEESTP</sequence>
<dbReference type="PANTHER" id="PTHR42708">
    <property type="entry name" value="ATP/GTP-BINDING PROTEIN-RELATED"/>
    <property type="match status" value="1"/>
</dbReference>
<evidence type="ECO:0000256" key="2">
    <source>
        <dbReference type="ARBA" id="ARBA00022741"/>
    </source>
</evidence>
<evidence type="ECO:0000256" key="5">
    <source>
        <dbReference type="SAM" id="MobiDB-lite"/>
    </source>
</evidence>
<evidence type="ECO:0000256" key="1">
    <source>
        <dbReference type="ARBA" id="ARBA00005290"/>
    </source>
</evidence>
<evidence type="ECO:0000256" key="4">
    <source>
        <dbReference type="ARBA" id="ARBA00023134"/>
    </source>
</evidence>
<keyword evidence="7" id="KW-1185">Reference proteome</keyword>
<keyword evidence="4" id="KW-0342">GTP-binding</keyword>
<name>A0A373A1Z8_9ACTN</name>
<dbReference type="InterPro" id="IPR027417">
    <property type="entry name" value="P-loop_NTPase"/>
</dbReference>
<keyword evidence="3" id="KW-0378">Hydrolase</keyword>
<dbReference type="InterPro" id="IPR052705">
    <property type="entry name" value="Gliding_Motility_GTPase"/>
</dbReference>
<dbReference type="Gene3D" id="3.40.50.300">
    <property type="entry name" value="P-loop containing nucleotide triphosphate hydrolases"/>
    <property type="match status" value="1"/>
</dbReference>
<dbReference type="SUPFAM" id="SSF52540">
    <property type="entry name" value="P-loop containing nucleoside triphosphate hydrolases"/>
    <property type="match status" value="1"/>
</dbReference>
<gene>
    <name evidence="6" type="ORF">DR950_31070</name>
</gene>
<evidence type="ECO:0000313" key="7">
    <source>
        <dbReference type="Proteomes" id="UP000263377"/>
    </source>
</evidence>
<feature type="region of interest" description="Disordered" evidence="5">
    <location>
        <begin position="240"/>
        <end position="266"/>
    </location>
</feature>
<dbReference type="Proteomes" id="UP000263377">
    <property type="component" value="Unassembled WGS sequence"/>
</dbReference>
<dbReference type="PANTHER" id="PTHR42708:SF1">
    <property type="entry name" value="GLIDING MOTILITY PROTEIN MGLA"/>
    <property type="match status" value="1"/>
</dbReference>
<keyword evidence="2" id="KW-0547">Nucleotide-binding</keyword>